<protein>
    <recommendedName>
        <fullName evidence="8">Ribosomal protein uS12 methylthiotransferase RimO</fullName>
        <shortName evidence="8">uS12 MTTase</shortName>
        <shortName evidence="8">uS12 methylthiotransferase</shortName>
        <ecNumber evidence="8">2.8.4.4</ecNumber>
    </recommendedName>
    <alternativeName>
        <fullName evidence="8">Ribosomal protein uS12 (aspartate-C(3))-methylthiotransferase</fullName>
    </alternativeName>
    <alternativeName>
        <fullName evidence="8">Ribosome maturation factor RimO</fullName>
    </alternativeName>
</protein>
<keyword evidence="6 8" id="KW-0408">Iron</keyword>
<dbReference type="EC" id="2.8.4.4" evidence="8"/>
<name>A0AA41UHT1_9BACT</name>
<dbReference type="GO" id="GO:0051539">
    <property type="term" value="F:4 iron, 4 sulfur cluster binding"/>
    <property type="evidence" value="ECO:0007669"/>
    <property type="project" value="UniProtKB-UniRule"/>
</dbReference>
<dbReference type="InterPro" id="IPR002792">
    <property type="entry name" value="TRAM_dom"/>
</dbReference>
<dbReference type="PROSITE" id="PS01278">
    <property type="entry name" value="MTTASE_RADICAL"/>
    <property type="match status" value="1"/>
</dbReference>
<feature type="binding site" evidence="8">
    <location>
        <position position="160"/>
    </location>
    <ligand>
        <name>[4Fe-4S] cluster</name>
        <dbReference type="ChEBI" id="CHEBI:49883"/>
        <label>2</label>
        <note>4Fe-4S-S-AdoMet</note>
    </ligand>
</feature>
<evidence type="ECO:0000256" key="7">
    <source>
        <dbReference type="ARBA" id="ARBA00023014"/>
    </source>
</evidence>
<comment type="subcellular location">
    <subcellularLocation>
        <location evidence="8">Cytoplasm</location>
    </subcellularLocation>
</comment>
<dbReference type="Gene3D" id="3.80.30.20">
    <property type="entry name" value="tm_1862 like domain"/>
    <property type="match status" value="1"/>
</dbReference>
<dbReference type="InterPro" id="IPR023404">
    <property type="entry name" value="rSAM_horseshoe"/>
</dbReference>
<feature type="binding site" evidence="8">
    <location>
        <position position="80"/>
    </location>
    <ligand>
        <name>[4Fe-4S] cluster</name>
        <dbReference type="ChEBI" id="CHEBI:49883"/>
        <label>1</label>
    </ligand>
</feature>
<dbReference type="InterPro" id="IPR005840">
    <property type="entry name" value="Ribosomal_uS12_MeSTrfase_RimO"/>
</dbReference>
<keyword evidence="4 8" id="KW-0949">S-adenosyl-L-methionine</keyword>
<feature type="binding site" evidence="8">
    <location>
        <position position="10"/>
    </location>
    <ligand>
        <name>[4Fe-4S] cluster</name>
        <dbReference type="ChEBI" id="CHEBI:49883"/>
        <label>1</label>
    </ligand>
</feature>
<comment type="catalytic activity">
    <reaction evidence="8">
        <text>L-aspartate(89)-[ribosomal protein uS12]-hydrogen + (sulfur carrier)-SH + AH2 + 2 S-adenosyl-L-methionine = 3-methylsulfanyl-L-aspartate(89)-[ribosomal protein uS12]-hydrogen + (sulfur carrier)-H + 5'-deoxyadenosine + L-methionine + A + S-adenosyl-L-homocysteine + 2 H(+)</text>
        <dbReference type="Rhea" id="RHEA:37087"/>
        <dbReference type="Rhea" id="RHEA-COMP:10460"/>
        <dbReference type="Rhea" id="RHEA-COMP:10461"/>
        <dbReference type="Rhea" id="RHEA-COMP:14737"/>
        <dbReference type="Rhea" id="RHEA-COMP:14739"/>
        <dbReference type="ChEBI" id="CHEBI:13193"/>
        <dbReference type="ChEBI" id="CHEBI:15378"/>
        <dbReference type="ChEBI" id="CHEBI:17319"/>
        <dbReference type="ChEBI" id="CHEBI:17499"/>
        <dbReference type="ChEBI" id="CHEBI:29917"/>
        <dbReference type="ChEBI" id="CHEBI:29961"/>
        <dbReference type="ChEBI" id="CHEBI:57844"/>
        <dbReference type="ChEBI" id="CHEBI:57856"/>
        <dbReference type="ChEBI" id="CHEBI:59789"/>
        <dbReference type="ChEBI" id="CHEBI:64428"/>
        <dbReference type="ChEBI" id="CHEBI:73599"/>
        <dbReference type="EC" id="2.8.4.4"/>
    </reaction>
</comment>
<dbReference type="InterPro" id="IPR058240">
    <property type="entry name" value="rSAM_sf"/>
</dbReference>
<dbReference type="Pfam" id="PF00919">
    <property type="entry name" value="UPF0004"/>
    <property type="match status" value="1"/>
</dbReference>
<feature type="domain" description="MTTase N-terminal" evidence="9">
    <location>
        <begin position="1"/>
        <end position="117"/>
    </location>
</feature>
<evidence type="ECO:0000256" key="8">
    <source>
        <dbReference type="HAMAP-Rule" id="MF_01865"/>
    </source>
</evidence>
<dbReference type="SFLD" id="SFLDG01061">
    <property type="entry name" value="methylthiotransferase"/>
    <property type="match status" value="1"/>
</dbReference>
<dbReference type="Gene3D" id="3.40.50.12160">
    <property type="entry name" value="Methylthiotransferase, N-terminal domain"/>
    <property type="match status" value="1"/>
</dbReference>
<dbReference type="SFLD" id="SFLDS00029">
    <property type="entry name" value="Radical_SAM"/>
    <property type="match status" value="1"/>
</dbReference>
<comment type="function">
    <text evidence="8">Catalyzes the methylthiolation of an aspartic acid residue of ribosomal protein uS12.</text>
</comment>
<feature type="binding site" evidence="8">
    <location>
        <position position="153"/>
    </location>
    <ligand>
        <name>[4Fe-4S] cluster</name>
        <dbReference type="ChEBI" id="CHEBI:49883"/>
        <label>2</label>
        <note>4Fe-4S-S-AdoMet</note>
    </ligand>
</feature>
<keyword evidence="1 8" id="KW-0004">4Fe-4S</keyword>
<dbReference type="GO" id="GO:0103039">
    <property type="term" value="F:protein methylthiotransferase activity"/>
    <property type="evidence" value="ECO:0007669"/>
    <property type="project" value="UniProtKB-EC"/>
</dbReference>
<dbReference type="CDD" id="cd01335">
    <property type="entry name" value="Radical_SAM"/>
    <property type="match status" value="1"/>
</dbReference>
<dbReference type="InterPro" id="IPR006638">
    <property type="entry name" value="Elp3/MiaA/NifB-like_rSAM"/>
</dbReference>
<evidence type="ECO:0000256" key="2">
    <source>
        <dbReference type="ARBA" id="ARBA00022490"/>
    </source>
</evidence>
<dbReference type="InterPro" id="IPR013848">
    <property type="entry name" value="Methylthiotransferase_N"/>
</dbReference>
<dbReference type="InterPro" id="IPR038135">
    <property type="entry name" value="Methylthiotransferase_N_sf"/>
</dbReference>
<dbReference type="GO" id="GO:0005829">
    <property type="term" value="C:cytosol"/>
    <property type="evidence" value="ECO:0007669"/>
    <property type="project" value="TreeGrafter"/>
</dbReference>
<evidence type="ECO:0000256" key="3">
    <source>
        <dbReference type="ARBA" id="ARBA00022679"/>
    </source>
</evidence>
<proteinExistence type="inferred from homology"/>
<dbReference type="InterPro" id="IPR007197">
    <property type="entry name" value="rSAM"/>
</dbReference>
<keyword evidence="7 8" id="KW-0411">Iron-sulfur</keyword>
<evidence type="ECO:0000256" key="6">
    <source>
        <dbReference type="ARBA" id="ARBA00023004"/>
    </source>
</evidence>
<dbReference type="NCBIfam" id="TIGR00089">
    <property type="entry name" value="MiaB/RimO family radical SAM methylthiotransferase"/>
    <property type="match status" value="1"/>
</dbReference>
<dbReference type="SFLD" id="SFLDG01082">
    <property type="entry name" value="B12-binding_domain_containing"/>
    <property type="match status" value="1"/>
</dbReference>
<dbReference type="Gene3D" id="2.40.50.140">
    <property type="entry name" value="Nucleic acid-binding proteins"/>
    <property type="match status" value="1"/>
</dbReference>
<gene>
    <name evidence="8 11" type="primary">rimO</name>
    <name evidence="11" type="ORF">MRX98_02085</name>
</gene>
<evidence type="ECO:0000313" key="12">
    <source>
        <dbReference type="Proteomes" id="UP001165427"/>
    </source>
</evidence>
<keyword evidence="5 8" id="KW-0479">Metal-binding</keyword>
<keyword evidence="11" id="KW-0689">Ribosomal protein</keyword>
<keyword evidence="3 8" id="KW-0808">Transferase</keyword>
<dbReference type="SUPFAM" id="SSF102114">
    <property type="entry name" value="Radical SAM enzymes"/>
    <property type="match status" value="1"/>
</dbReference>
<dbReference type="InterPro" id="IPR012340">
    <property type="entry name" value="NA-bd_OB-fold"/>
</dbReference>
<accession>A0AA41UHT1</accession>
<dbReference type="GO" id="GO:0035599">
    <property type="term" value="F:aspartic acid methylthiotransferase activity"/>
    <property type="evidence" value="ECO:0007669"/>
    <property type="project" value="TreeGrafter"/>
</dbReference>
<dbReference type="PANTHER" id="PTHR43837:SF1">
    <property type="entry name" value="RIBOSOMAL PROTEIN US12 METHYLTHIOTRANSFERASE RIMO"/>
    <property type="match status" value="1"/>
</dbReference>
<dbReference type="HAMAP" id="MF_01865">
    <property type="entry name" value="MTTase_RimO"/>
    <property type="match status" value="1"/>
</dbReference>
<dbReference type="GO" id="GO:0006400">
    <property type="term" value="P:tRNA modification"/>
    <property type="evidence" value="ECO:0007669"/>
    <property type="project" value="InterPro"/>
</dbReference>
<comment type="similarity">
    <text evidence="8">Belongs to the methylthiotransferase family. RimO subfamily.</text>
</comment>
<keyword evidence="2 8" id="KW-0963">Cytoplasm</keyword>
<sequence>MRIYLESLGCARNQVDSESMLALLRGAGARVTDDPAGAEVIVVNTCSFIEAAVDESIDAILALARLKTEGACRRLIVTGCLPERYREQLVAELPEVDLFLGTGAYDRIVAAVLEEATIGACLLPDPDTIDTTAPMHRQPLTPWAAYLKIAEGCGRRCTYCIIPRLRGRQKSRPRTTLLAEARALIAAGARELTLVAQETTAYGTDRTPPDHLAGLLTALAGVDPTVWIRVMYGHPESLQPAVLDAMAAHDNLCPYLDLPVQHASARILRRMGRRYDSDDLLRLLERIRRTVPDAALRTTVLVGFPGETDDDAEQLLAFIRQAGFDHLGAFVYSDADDLPAHRLDGHVPPDIAQERLEEVMAAQQTVSAQRLARHLGRQATVLLEEPPGEDGLWVGRTRHQAPEVDGVTFVRCPADADHRPRPARGACIPVRILETLDYDLIAEAL</sequence>
<evidence type="ECO:0000256" key="4">
    <source>
        <dbReference type="ARBA" id="ARBA00022691"/>
    </source>
</evidence>
<dbReference type="InterPro" id="IPR020612">
    <property type="entry name" value="Methylthiotransferase_CS"/>
</dbReference>
<comment type="caution">
    <text evidence="11">The sequence shown here is derived from an EMBL/GenBank/DDBJ whole genome shotgun (WGS) entry which is preliminary data.</text>
</comment>
<dbReference type="Proteomes" id="UP001165427">
    <property type="component" value="Unassembled WGS sequence"/>
</dbReference>
<evidence type="ECO:0000259" key="10">
    <source>
        <dbReference type="PROSITE" id="PS51918"/>
    </source>
</evidence>
<dbReference type="PANTHER" id="PTHR43837">
    <property type="entry name" value="RIBOSOMAL PROTEIN S12 METHYLTHIOTRANSFERASE RIMO"/>
    <property type="match status" value="1"/>
</dbReference>
<reference evidence="11" key="1">
    <citation type="submission" date="2022-04" db="EMBL/GenBank/DDBJ databases">
        <title>Desulfatitalea alkaliphila sp. nov., a novel anaerobic sulfate-reducing bacterium isolated from terrestrial mud volcano, Taman Peninsula, Russia.</title>
        <authorList>
            <person name="Khomyakova M.A."/>
            <person name="Merkel A.Y."/>
            <person name="Slobodkin A.I."/>
        </authorList>
    </citation>
    <scope>NUCLEOTIDE SEQUENCE</scope>
    <source>
        <strain evidence="11">M08but</strain>
    </source>
</reference>
<dbReference type="GO" id="GO:0046872">
    <property type="term" value="F:metal ion binding"/>
    <property type="evidence" value="ECO:0007669"/>
    <property type="project" value="UniProtKB-KW"/>
</dbReference>
<comment type="cofactor">
    <cofactor evidence="8">
        <name>[4Fe-4S] cluster</name>
        <dbReference type="ChEBI" id="CHEBI:49883"/>
    </cofactor>
    <text evidence="8">Binds 2 [4Fe-4S] clusters. One cluster is coordinated with 3 cysteines and an exchangeable S-adenosyl-L-methionine.</text>
</comment>
<dbReference type="AlphaFoldDB" id="A0AA41UHT1"/>
<feature type="domain" description="Radical SAM core" evidence="10">
    <location>
        <begin position="139"/>
        <end position="369"/>
    </location>
</feature>
<evidence type="ECO:0000259" key="9">
    <source>
        <dbReference type="PROSITE" id="PS51449"/>
    </source>
</evidence>
<dbReference type="InterPro" id="IPR005839">
    <property type="entry name" value="Methylthiotransferase"/>
</dbReference>
<dbReference type="EMBL" id="JALJRB010000002">
    <property type="protein sequence ID" value="MCJ8499349.1"/>
    <property type="molecule type" value="Genomic_DNA"/>
</dbReference>
<evidence type="ECO:0000256" key="5">
    <source>
        <dbReference type="ARBA" id="ARBA00022723"/>
    </source>
</evidence>
<dbReference type="FunFam" id="3.80.30.20:FF:000001">
    <property type="entry name" value="tRNA-2-methylthio-N(6)-dimethylallyladenosine synthase 2"/>
    <property type="match status" value="1"/>
</dbReference>
<evidence type="ECO:0000313" key="11">
    <source>
        <dbReference type="EMBL" id="MCJ8499349.1"/>
    </source>
</evidence>
<dbReference type="PROSITE" id="PS51918">
    <property type="entry name" value="RADICAL_SAM"/>
    <property type="match status" value="1"/>
</dbReference>
<feature type="binding site" evidence="8">
    <location>
        <position position="46"/>
    </location>
    <ligand>
        <name>[4Fe-4S] cluster</name>
        <dbReference type="ChEBI" id="CHEBI:49883"/>
        <label>1</label>
    </ligand>
</feature>
<evidence type="ECO:0000256" key="1">
    <source>
        <dbReference type="ARBA" id="ARBA00022485"/>
    </source>
</evidence>
<dbReference type="RefSeq" id="WP_246902600.1">
    <property type="nucleotide sequence ID" value="NZ_JALJRB010000002.1"/>
</dbReference>
<dbReference type="GO" id="GO:0005840">
    <property type="term" value="C:ribosome"/>
    <property type="evidence" value="ECO:0007669"/>
    <property type="project" value="UniProtKB-KW"/>
</dbReference>
<organism evidence="11 12">
    <name type="scientific">Desulfatitalea alkaliphila</name>
    <dbReference type="NCBI Taxonomy" id="2929485"/>
    <lineage>
        <taxon>Bacteria</taxon>
        <taxon>Pseudomonadati</taxon>
        <taxon>Thermodesulfobacteriota</taxon>
        <taxon>Desulfobacteria</taxon>
        <taxon>Desulfobacterales</taxon>
        <taxon>Desulfosarcinaceae</taxon>
        <taxon>Desulfatitalea</taxon>
    </lineage>
</organism>
<dbReference type="Pfam" id="PF04055">
    <property type="entry name" value="Radical_SAM"/>
    <property type="match status" value="1"/>
</dbReference>
<dbReference type="SMART" id="SM00729">
    <property type="entry name" value="Elp3"/>
    <property type="match status" value="1"/>
</dbReference>
<feature type="binding site" evidence="8">
    <location>
        <position position="157"/>
    </location>
    <ligand>
        <name>[4Fe-4S] cluster</name>
        <dbReference type="ChEBI" id="CHEBI:49883"/>
        <label>2</label>
        <note>4Fe-4S-S-AdoMet</note>
    </ligand>
</feature>
<dbReference type="NCBIfam" id="TIGR01125">
    <property type="entry name" value="30S ribosomal protein S12 methylthiotransferase RimO"/>
    <property type="match status" value="1"/>
</dbReference>
<dbReference type="PROSITE" id="PS51449">
    <property type="entry name" value="MTTASE_N"/>
    <property type="match status" value="1"/>
</dbReference>
<dbReference type="Pfam" id="PF18693">
    <property type="entry name" value="TRAM_2"/>
    <property type="match status" value="1"/>
</dbReference>
<dbReference type="SFLD" id="SFLDF00274">
    <property type="entry name" value="ribosomal_protein_S12_methylth"/>
    <property type="match status" value="1"/>
</dbReference>
<keyword evidence="12" id="KW-1185">Reference proteome</keyword>
<keyword evidence="11" id="KW-0687">Ribonucleoprotein</keyword>